<evidence type="ECO:0000256" key="1">
    <source>
        <dbReference type="SAM" id="Coils"/>
    </source>
</evidence>
<organism evidence="3 4">
    <name type="scientific">Chaetomium fimeti</name>
    <dbReference type="NCBI Taxonomy" id="1854472"/>
    <lineage>
        <taxon>Eukaryota</taxon>
        <taxon>Fungi</taxon>
        <taxon>Dikarya</taxon>
        <taxon>Ascomycota</taxon>
        <taxon>Pezizomycotina</taxon>
        <taxon>Sordariomycetes</taxon>
        <taxon>Sordariomycetidae</taxon>
        <taxon>Sordariales</taxon>
        <taxon>Chaetomiaceae</taxon>
        <taxon>Chaetomium</taxon>
    </lineage>
</organism>
<feature type="compositionally biased region" description="Basic and acidic residues" evidence="2">
    <location>
        <begin position="28"/>
        <end position="40"/>
    </location>
</feature>
<comment type="caution">
    <text evidence="3">The sequence shown here is derived from an EMBL/GenBank/DDBJ whole genome shotgun (WGS) entry which is preliminary data.</text>
</comment>
<dbReference type="Proteomes" id="UP001278766">
    <property type="component" value="Unassembled WGS sequence"/>
</dbReference>
<dbReference type="PANTHER" id="PTHR23159">
    <property type="entry name" value="CENTROSOMAL PROTEIN 2"/>
    <property type="match status" value="1"/>
</dbReference>
<evidence type="ECO:0000313" key="3">
    <source>
        <dbReference type="EMBL" id="KAK3290507.1"/>
    </source>
</evidence>
<proteinExistence type="predicted"/>
<feature type="coiled-coil region" evidence="1">
    <location>
        <begin position="171"/>
        <end position="303"/>
    </location>
</feature>
<accession>A0AAE0LME1</accession>
<evidence type="ECO:0000313" key="4">
    <source>
        <dbReference type="Proteomes" id="UP001278766"/>
    </source>
</evidence>
<keyword evidence="1" id="KW-0175">Coiled coil</keyword>
<dbReference type="AlphaFoldDB" id="A0AAE0LME1"/>
<sequence length="776" mass="83940">MEKHSRGGDFFRPPPTSPKGHPRKKLRREGPPRQREDNDWSRPPPSLSPPVAGFQDDDDGARESKPHHLGGYLIESDLRIRGKSHALPKSEEGYDSEPESNSLGNLERTFVSTARSIFALVQNIESVTTKSGYAPTHPISRAVARIQGQLDRLNDVYHAMGAEMESMGGELDQLAAREESLRKDLDNCKTTNFKLACSKKDLGEEVHSLKSAAAGTEVELRRLKRDLEDREAEQTRLEASLRELQEERRKTGAEKLWLEDTVRKRDVSIETAAADNRRMQNLVQEMEQEMEGLKSNNLGLQSLIQQREGEAEAAKAESLRLQDLIRSKEAHIASLAVVPPITPLSPLGPSGPFSSLAGPVLPMVPQGHTLPPRSNSPLPYIKQEAPDPTPPAAFTVPATTPAEQLEVPTQRVSHIGVGAADILSRLFAVDRPISCDNPVLSSFLSNLGAAPEASSIPITRSTTEFWTLNDPWTTQPPPQRTLRGTLEEQFTHLCLLFPFPGTTPTINPADHPNNGTIPNPATFHLLTTLLTALTRADYSTAPRAAWAFLQTMSGFLPPFLLPSPTSSTSATATATRTALLSVMLAELCRALAAALQMPPSAVSAPLLWQQQQQQQQQQQGGDEGQARPLARLAGLLRDVDRSGADGGLGGLADGLVAAAGDGFCVFSYGCGTPGSSGGKGGEVEVVGREVGLLHCGGGDGGSGFFLMIDFAERSLRAVDCRLAGMRPNAAEPRKLDLIVARPDDGRDDGEEEELFRLAAAPRDVAAFWVKYAMGDD</sequence>
<reference evidence="3" key="2">
    <citation type="submission" date="2023-06" db="EMBL/GenBank/DDBJ databases">
        <authorList>
            <consortium name="Lawrence Berkeley National Laboratory"/>
            <person name="Haridas S."/>
            <person name="Hensen N."/>
            <person name="Bonometti L."/>
            <person name="Westerberg I."/>
            <person name="Brannstrom I.O."/>
            <person name="Guillou S."/>
            <person name="Cros-Aarteil S."/>
            <person name="Calhoun S."/>
            <person name="Kuo A."/>
            <person name="Mondo S."/>
            <person name="Pangilinan J."/>
            <person name="Riley R."/>
            <person name="Labutti K."/>
            <person name="Andreopoulos B."/>
            <person name="Lipzen A."/>
            <person name="Chen C."/>
            <person name="Yanf M."/>
            <person name="Daum C."/>
            <person name="Ng V."/>
            <person name="Clum A."/>
            <person name="Steindorff A."/>
            <person name="Ohm R."/>
            <person name="Martin F."/>
            <person name="Silar P."/>
            <person name="Natvig D."/>
            <person name="Lalanne C."/>
            <person name="Gautier V."/>
            <person name="Ament-Velasquez S.L."/>
            <person name="Kruys A."/>
            <person name="Hutchinson M.I."/>
            <person name="Powell A.J."/>
            <person name="Barry K."/>
            <person name="Miller A.N."/>
            <person name="Grigoriev I.V."/>
            <person name="Debuchy R."/>
            <person name="Gladieux P."/>
            <person name="Thoren M.H."/>
            <person name="Johannesson H."/>
        </authorList>
    </citation>
    <scope>NUCLEOTIDE SEQUENCE</scope>
    <source>
        <strain evidence="3">CBS 168.71</strain>
    </source>
</reference>
<dbReference type="RefSeq" id="XP_062654021.1">
    <property type="nucleotide sequence ID" value="XM_062806204.1"/>
</dbReference>
<name>A0AAE0LME1_9PEZI</name>
<protein>
    <submittedName>
        <fullName evidence="3">Uncharacterized protein</fullName>
    </submittedName>
</protein>
<reference evidence="3" key="1">
    <citation type="journal article" date="2023" name="Mol. Phylogenet. Evol.">
        <title>Genome-scale phylogeny and comparative genomics of the fungal order Sordariales.</title>
        <authorList>
            <person name="Hensen N."/>
            <person name="Bonometti L."/>
            <person name="Westerberg I."/>
            <person name="Brannstrom I.O."/>
            <person name="Guillou S."/>
            <person name="Cros-Aarteil S."/>
            <person name="Calhoun S."/>
            <person name="Haridas S."/>
            <person name="Kuo A."/>
            <person name="Mondo S."/>
            <person name="Pangilinan J."/>
            <person name="Riley R."/>
            <person name="LaButti K."/>
            <person name="Andreopoulos B."/>
            <person name="Lipzen A."/>
            <person name="Chen C."/>
            <person name="Yan M."/>
            <person name="Daum C."/>
            <person name="Ng V."/>
            <person name="Clum A."/>
            <person name="Steindorff A."/>
            <person name="Ohm R.A."/>
            <person name="Martin F."/>
            <person name="Silar P."/>
            <person name="Natvig D.O."/>
            <person name="Lalanne C."/>
            <person name="Gautier V."/>
            <person name="Ament-Velasquez S.L."/>
            <person name="Kruys A."/>
            <person name="Hutchinson M.I."/>
            <person name="Powell A.J."/>
            <person name="Barry K."/>
            <person name="Miller A.N."/>
            <person name="Grigoriev I.V."/>
            <person name="Debuchy R."/>
            <person name="Gladieux P."/>
            <person name="Hiltunen Thoren M."/>
            <person name="Johannesson H."/>
        </authorList>
    </citation>
    <scope>NUCLEOTIDE SEQUENCE</scope>
    <source>
        <strain evidence="3">CBS 168.71</strain>
    </source>
</reference>
<dbReference type="GeneID" id="87843152"/>
<dbReference type="PANTHER" id="PTHR23159:SF31">
    <property type="entry name" value="CENTROSOME-ASSOCIATED PROTEIN CEP250 ISOFORM X1"/>
    <property type="match status" value="1"/>
</dbReference>
<evidence type="ECO:0000256" key="2">
    <source>
        <dbReference type="SAM" id="MobiDB-lite"/>
    </source>
</evidence>
<dbReference type="EMBL" id="JAUEPN010000013">
    <property type="protein sequence ID" value="KAK3290507.1"/>
    <property type="molecule type" value="Genomic_DNA"/>
</dbReference>
<keyword evidence="4" id="KW-1185">Reference proteome</keyword>
<gene>
    <name evidence="3" type="ORF">B0H64DRAFT_436738</name>
</gene>
<feature type="region of interest" description="Disordered" evidence="2">
    <location>
        <begin position="1"/>
        <end position="76"/>
    </location>
</feature>